<accession>A0ACC0NLJ4</accession>
<comment type="caution">
    <text evidence="1">The sequence shown here is derived from an EMBL/GenBank/DDBJ whole genome shotgun (WGS) entry which is preliminary data.</text>
</comment>
<sequence>MYTIGDFHRLRKNDPQYALGDPSVKRPTIRLKRFPSPPLARGQNQEVQDQNGLRRSKIGQDLASYDDTVNLGLLESLAAIDGIQNFDWDESALAAIYSSIWGSFLERLSSALEDIPGHGRQMWCFSYFPSFATLGGPPTSDLFPNSRKYTRKYKKGQIGRRAELNNELGVRVALKALTANEVIGFSIWKGRRKMNGEDVVLSMKWLPDETVETYTWVLTTLMEAMDGKKPVSVVTDSDMAMQQAIKSVSQTSIVGCAHGICNLMSFFTPGLRLCGFVVHVDRGVNKIRFKDVKAEAVIDNNFPVMETTMKNLERHRAEDFTRAIFLRFRNEIEVKRYLSLV</sequence>
<reference evidence="1" key="1">
    <citation type="submission" date="2022-02" db="EMBL/GenBank/DDBJ databases">
        <title>Plant Genome Project.</title>
        <authorList>
            <person name="Zhang R.-G."/>
        </authorList>
    </citation>
    <scope>NUCLEOTIDE SEQUENCE</scope>
    <source>
        <strain evidence="1">AT1</strain>
    </source>
</reference>
<gene>
    <name evidence="1" type="ORF">RHMOL_Rhmol05G0082900</name>
</gene>
<keyword evidence="2" id="KW-1185">Reference proteome</keyword>
<dbReference type="EMBL" id="CM046392">
    <property type="protein sequence ID" value="KAI8554238.1"/>
    <property type="molecule type" value="Genomic_DNA"/>
</dbReference>
<dbReference type="Proteomes" id="UP001062846">
    <property type="component" value="Chromosome 5"/>
</dbReference>
<proteinExistence type="predicted"/>
<evidence type="ECO:0000313" key="2">
    <source>
        <dbReference type="Proteomes" id="UP001062846"/>
    </source>
</evidence>
<name>A0ACC0NLJ4_RHOML</name>
<evidence type="ECO:0000313" key="1">
    <source>
        <dbReference type="EMBL" id="KAI8554238.1"/>
    </source>
</evidence>
<protein>
    <submittedName>
        <fullName evidence="1">Uncharacterized protein</fullName>
    </submittedName>
</protein>
<organism evidence="1 2">
    <name type="scientific">Rhododendron molle</name>
    <name type="common">Chinese azalea</name>
    <name type="synonym">Azalea mollis</name>
    <dbReference type="NCBI Taxonomy" id="49168"/>
    <lineage>
        <taxon>Eukaryota</taxon>
        <taxon>Viridiplantae</taxon>
        <taxon>Streptophyta</taxon>
        <taxon>Embryophyta</taxon>
        <taxon>Tracheophyta</taxon>
        <taxon>Spermatophyta</taxon>
        <taxon>Magnoliopsida</taxon>
        <taxon>eudicotyledons</taxon>
        <taxon>Gunneridae</taxon>
        <taxon>Pentapetalae</taxon>
        <taxon>asterids</taxon>
        <taxon>Ericales</taxon>
        <taxon>Ericaceae</taxon>
        <taxon>Ericoideae</taxon>
        <taxon>Rhodoreae</taxon>
        <taxon>Rhododendron</taxon>
    </lineage>
</organism>